<keyword evidence="3" id="KW-1185">Reference proteome</keyword>
<dbReference type="OrthoDB" id="9809312at2"/>
<dbReference type="EMBL" id="FUGD01000049">
    <property type="protein sequence ID" value="SJM36569.1"/>
    <property type="molecule type" value="Genomic_DNA"/>
</dbReference>
<gene>
    <name evidence="2" type="ORF">A1019T_00530</name>
</gene>
<evidence type="ECO:0000313" key="3">
    <source>
        <dbReference type="Proteomes" id="UP000188169"/>
    </source>
</evidence>
<sequence>MAVFLTDEWFNEVDRLTAEAGDLNLPPALANTKINLKITNTANGDVNAALENGVLKKGETDATTTINIDQETLKAIALKGDMNEAMNAFMSGKIRIDGDMGQVMALQTAKPSVEQKDLFKKIYAMTEQA</sequence>
<dbReference type="Pfam" id="PF02036">
    <property type="entry name" value="SCP2"/>
    <property type="match status" value="1"/>
</dbReference>
<name>A0A1R4EDQ8_9GAMM</name>
<proteinExistence type="predicted"/>
<dbReference type="STRING" id="1945520.A1019T_00530"/>
<protein>
    <submittedName>
        <fullName evidence="2">SCP-2 sterol transfer family protein</fullName>
    </submittedName>
</protein>
<dbReference type="InterPro" id="IPR003033">
    <property type="entry name" value="SCP2_sterol-bd_dom"/>
</dbReference>
<dbReference type="SUPFAM" id="SSF55718">
    <property type="entry name" value="SCP-like"/>
    <property type="match status" value="1"/>
</dbReference>
<feature type="domain" description="SCP2" evidence="1">
    <location>
        <begin position="53"/>
        <end position="108"/>
    </location>
</feature>
<evidence type="ECO:0000313" key="2">
    <source>
        <dbReference type="EMBL" id="SJM36569.1"/>
    </source>
</evidence>
<reference evidence="3" key="1">
    <citation type="submission" date="2017-02" db="EMBL/GenBank/DDBJ databases">
        <authorList>
            <person name="Mornico D."/>
        </authorList>
    </citation>
    <scope>NUCLEOTIDE SEQUENCE [LARGE SCALE GENOMIC DNA]</scope>
</reference>
<dbReference type="Gene3D" id="3.30.1050.10">
    <property type="entry name" value="SCP2 sterol-binding domain"/>
    <property type="match status" value="1"/>
</dbReference>
<organism evidence="2 3">
    <name type="scientific">Psychrobacter pasteurii</name>
    <dbReference type="NCBI Taxonomy" id="1945520"/>
    <lineage>
        <taxon>Bacteria</taxon>
        <taxon>Pseudomonadati</taxon>
        <taxon>Pseudomonadota</taxon>
        <taxon>Gammaproteobacteria</taxon>
        <taxon>Moraxellales</taxon>
        <taxon>Moraxellaceae</taxon>
        <taxon>Psychrobacter</taxon>
    </lineage>
</organism>
<evidence type="ECO:0000259" key="1">
    <source>
        <dbReference type="Pfam" id="PF02036"/>
    </source>
</evidence>
<accession>A0A1R4EDQ8</accession>
<dbReference type="InterPro" id="IPR036527">
    <property type="entry name" value="SCP2_sterol-bd_dom_sf"/>
</dbReference>
<dbReference type="RefSeq" id="WP_077447963.1">
    <property type="nucleotide sequence ID" value="NZ_FUGD01000049.1"/>
</dbReference>
<dbReference type="Proteomes" id="UP000188169">
    <property type="component" value="Unassembled WGS sequence"/>
</dbReference>
<dbReference type="AlphaFoldDB" id="A0A1R4EDQ8"/>